<dbReference type="InterPro" id="IPR011990">
    <property type="entry name" value="TPR-like_helical_dom_sf"/>
</dbReference>
<protein>
    <submittedName>
        <fullName evidence="3">Uncharacterized protein</fullName>
    </submittedName>
</protein>
<keyword evidence="1" id="KW-0802">TPR repeat</keyword>
<dbReference type="Proteomes" id="UP000236434">
    <property type="component" value="Unassembled WGS sequence"/>
</dbReference>
<comment type="caution">
    <text evidence="3">The sequence shown here is derived from an EMBL/GenBank/DDBJ whole genome shotgun (WGS) entry which is preliminary data.</text>
</comment>
<evidence type="ECO:0000313" key="3">
    <source>
        <dbReference type="EMBL" id="PNR98102.1"/>
    </source>
</evidence>
<sequence length="459" mass="53506">MKNILLIIFISTLSIFSWALTIEEIENLSKNSATLELSWEYFLDYIVENPSDARITDTGSLISAKISLFNKYRNYNFVNYIISEDLKNFCINLGVLGTNFFIPEEDTNKILFIFPEIIPILNKIFNTGNFEESYYKYLYKLEGLKEYLQVNSYETFIRTTISNSLSSPIYFDEDIEKFIEVFVPATNYILFEKFISESKYLVEEDKYLGAYKLLTFLNKHNSINESVVAYSQLKNYFYLKQRLTSLNDQVFFVEKQELSSFISEVYKVGENLKALTIEKNLLYNIFLPLLRALNSKLENIQEKVPVVDENFENLSLSFNEQINSEILKLQMQITRIENLPVALELESNKATSIEQTTDSQESSARKIFAYFWFSILTALFIIFLYFELFPTYSKINFLCTLKLGRFATHLAEKLILKNPEDYKAFLILAKSYEVAGKYNASINAYKTALKLKDKTKEGE</sequence>
<dbReference type="OrthoDB" id="42628at2"/>
<evidence type="ECO:0000313" key="4">
    <source>
        <dbReference type="Proteomes" id="UP000236434"/>
    </source>
</evidence>
<evidence type="ECO:0000256" key="2">
    <source>
        <dbReference type="SAM" id="Phobius"/>
    </source>
</evidence>
<keyword evidence="2" id="KW-0812">Transmembrane</keyword>
<gene>
    <name evidence="3" type="ORF">X929_00800</name>
</gene>
<proteinExistence type="predicted"/>
<reference evidence="3 4" key="1">
    <citation type="submission" date="2013-12" db="EMBL/GenBank/DDBJ databases">
        <title>Comparative genomics of Petrotoga isolates.</title>
        <authorList>
            <person name="Nesbo C.L."/>
            <person name="Charchuk R."/>
            <person name="Chow K."/>
        </authorList>
    </citation>
    <scope>NUCLEOTIDE SEQUENCE [LARGE SCALE GENOMIC DNA]</scope>
    <source>
        <strain evidence="3 4">DSM 13574</strain>
    </source>
</reference>
<dbReference type="InterPro" id="IPR019734">
    <property type="entry name" value="TPR_rpt"/>
</dbReference>
<dbReference type="AlphaFoldDB" id="A0A2K1P5Q7"/>
<evidence type="ECO:0000256" key="1">
    <source>
        <dbReference type="PROSITE-ProRule" id="PRU00339"/>
    </source>
</evidence>
<keyword evidence="2" id="KW-0472">Membrane</keyword>
<name>A0A2K1P5Q7_9BACT</name>
<feature type="transmembrane region" description="Helical" evidence="2">
    <location>
        <begin position="367"/>
        <end position="386"/>
    </location>
</feature>
<dbReference type="RefSeq" id="WP_134080043.1">
    <property type="nucleotide sequence ID" value="NZ_AZRL01000003.1"/>
</dbReference>
<dbReference type="Gene3D" id="1.25.40.10">
    <property type="entry name" value="Tetratricopeptide repeat domain"/>
    <property type="match status" value="1"/>
</dbReference>
<dbReference type="EMBL" id="AZRL01000003">
    <property type="protein sequence ID" value="PNR98102.1"/>
    <property type="molecule type" value="Genomic_DNA"/>
</dbReference>
<feature type="repeat" description="TPR" evidence="1">
    <location>
        <begin position="422"/>
        <end position="455"/>
    </location>
</feature>
<keyword evidence="2" id="KW-1133">Transmembrane helix</keyword>
<dbReference type="SUPFAM" id="SSF48452">
    <property type="entry name" value="TPR-like"/>
    <property type="match status" value="1"/>
</dbReference>
<organism evidence="3 4">
    <name type="scientific">Petrotoga olearia DSM 13574</name>
    <dbReference type="NCBI Taxonomy" id="1122955"/>
    <lineage>
        <taxon>Bacteria</taxon>
        <taxon>Thermotogati</taxon>
        <taxon>Thermotogota</taxon>
        <taxon>Thermotogae</taxon>
        <taxon>Petrotogales</taxon>
        <taxon>Petrotogaceae</taxon>
        <taxon>Petrotoga</taxon>
    </lineage>
</organism>
<accession>A0A2K1P5Q7</accession>
<dbReference type="PROSITE" id="PS50005">
    <property type="entry name" value="TPR"/>
    <property type="match status" value="1"/>
</dbReference>